<evidence type="ECO:0000259" key="2">
    <source>
        <dbReference type="Pfam" id="PF13590"/>
    </source>
</evidence>
<keyword evidence="1" id="KW-0732">Signal</keyword>
<feature type="signal peptide" evidence="1">
    <location>
        <begin position="1"/>
        <end position="21"/>
    </location>
</feature>
<sequence>MFKFILPLLLILLAGCSTKKADIDFDPSFDMTALSTFAVVYDKNDDFSALNSERIAESITSEMRSKGYVTAPEDEADFHITFESIIREDVPSNVGLGFGLGTFSSGLGLSLGTVRGFSNDEGTLFINMLDPATQKIFWYAKLTKKIESFETPQERAEYFNETVSEMLEEFPLNILQGAYK</sequence>
<feature type="chain" id="PRO_5020230442" evidence="1">
    <location>
        <begin position="22"/>
        <end position="180"/>
    </location>
</feature>
<dbReference type="Gene3D" id="3.30.160.670">
    <property type="match status" value="1"/>
</dbReference>
<evidence type="ECO:0000256" key="1">
    <source>
        <dbReference type="SAM" id="SignalP"/>
    </source>
</evidence>
<dbReference type="RefSeq" id="WP_137012656.1">
    <property type="nucleotide sequence ID" value="NZ_SZPX01000003.1"/>
</dbReference>
<dbReference type="PROSITE" id="PS51257">
    <property type="entry name" value="PROKAR_LIPOPROTEIN"/>
    <property type="match status" value="1"/>
</dbReference>
<evidence type="ECO:0000313" key="3">
    <source>
        <dbReference type="EMBL" id="TKI69843.1"/>
    </source>
</evidence>
<keyword evidence="4" id="KW-1185">Reference proteome</keyword>
<organism evidence="3 4">
    <name type="scientific">Sulfurimonas crateris</name>
    <dbReference type="NCBI Taxonomy" id="2574727"/>
    <lineage>
        <taxon>Bacteria</taxon>
        <taxon>Pseudomonadati</taxon>
        <taxon>Campylobacterota</taxon>
        <taxon>Epsilonproteobacteria</taxon>
        <taxon>Campylobacterales</taxon>
        <taxon>Sulfurimonadaceae</taxon>
        <taxon>Sulfurimonas</taxon>
    </lineage>
</organism>
<name>A0A4V5TM00_9BACT</name>
<feature type="domain" description="DUF4136" evidence="2">
    <location>
        <begin position="23"/>
        <end position="171"/>
    </location>
</feature>
<dbReference type="OrthoDB" id="329837at2"/>
<gene>
    <name evidence="3" type="ORF">FCU45_04310</name>
</gene>
<dbReference type="EMBL" id="SZPX01000003">
    <property type="protein sequence ID" value="TKI69843.1"/>
    <property type="molecule type" value="Genomic_DNA"/>
</dbReference>
<accession>A0A4V5TM00</accession>
<dbReference type="AlphaFoldDB" id="A0A4V5TM00"/>
<dbReference type="Pfam" id="PF13590">
    <property type="entry name" value="DUF4136"/>
    <property type="match status" value="1"/>
</dbReference>
<proteinExistence type="predicted"/>
<dbReference type="InterPro" id="IPR025411">
    <property type="entry name" value="DUF4136"/>
</dbReference>
<evidence type="ECO:0000313" key="4">
    <source>
        <dbReference type="Proteomes" id="UP000309561"/>
    </source>
</evidence>
<protein>
    <submittedName>
        <fullName evidence="3">DUF4136 domain-containing protein</fullName>
    </submittedName>
</protein>
<dbReference type="Proteomes" id="UP000309561">
    <property type="component" value="Unassembled WGS sequence"/>
</dbReference>
<reference evidence="3 4" key="1">
    <citation type="submission" date="2019-04" db="EMBL/GenBank/DDBJ databases">
        <title>Sulfurimonas crateris sp. nov. a facultative anaerobic sulfur-oxidizing chemolithautotrophic bacterium isolated from a terrestrial mud vulcano.</title>
        <authorList>
            <person name="Ratnikova N.M."/>
            <person name="Slobodkin A.I."/>
            <person name="Merkel A.Y."/>
            <person name="Novikov A."/>
            <person name="Bonch-Osmolovskaya E.A."/>
            <person name="Slobodkina G.B."/>
        </authorList>
    </citation>
    <scope>NUCLEOTIDE SEQUENCE [LARGE SCALE GENOMIC DNA]</scope>
    <source>
        <strain evidence="3 4">SN118</strain>
    </source>
</reference>
<comment type="caution">
    <text evidence="3">The sequence shown here is derived from an EMBL/GenBank/DDBJ whole genome shotgun (WGS) entry which is preliminary data.</text>
</comment>